<organism evidence="2 3">
    <name type="scientific">Puccinia graminis f. sp. tritici</name>
    <dbReference type="NCBI Taxonomy" id="56615"/>
    <lineage>
        <taxon>Eukaryota</taxon>
        <taxon>Fungi</taxon>
        <taxon>Dikarya</taxon>
        <taxon>Basidiomycota</taxon>
        <taxon>Pucciniomycotina</taxon>
        <taxon>Pucciniomycetes</taxon>
        <taxon>Pucciniales</taxon>
        <taxon>Pucciniaceae</taxon>
        <taxon>Puccinia</taxon>
    </lineage>
</organism>
<comment type="caution">
    <text evidence="2">The sequence shown here is derived from an EMBL/GenBank/DDBJ whole genome shotgun (WGS) entry which is preliminary data.</text>
</comment>
<gene>
    <name evidence="2" type="ORF">PGT21_017889</name>
</gene>
<dbReference type="Proteomes" id="UP000324748">
    <property type="component" value="Unassembled WGS sequence"/>
</dbReference>
<keyword evidence="3" id="KW-1185">Reference proteome</keyword>
<evidence type="ECO:0000256" key="1">
    <source>
        <dbReference type="SAM" id="MobiDB-lite"/>
    </source>
</evidence>
<proteinExistence type="predicted"/>
<feature type="region of interest" description="Disordered" evidence="1">
    <location>
        <begin position="43"/>
        <end position="74"/>
    </location>
</feature>
<sequence>MFATSTATFDELSSHLRLWRRDLDRVSFSFIKVIRVLIAHSSKKKMKNQNKKTKQTPMGRGQMKTDLDTVDEGE</sequence>
<accession>A0A5B0PKA4</accession>
<reference evidence="2 3" key="1">
    <citation type="submission" date="2019-05" db="EMBL/GenBank/DDBJ databases">
        <title>Emergence of the Ug99 lineage of the wheat stem rust pathogen through somatic hybridization.</title>
        <authorList>
            <person name="Li F."/>
            <person name="Upadhyaya N.M."/>
            <person name="Sperschneider J."/>
            <person name="Matny O."/>
            <person name="Nguyen-Phuc H."/>
            <person name="Mago R."/>
            <person name="Raley C."/>
            <person name="Miller M.E."/>
            <person name="Silverstein K.A.T."/>
            <person name="Henningsen E."/>
            <person name="Hirsch C.D."/>
            <person name="Visser B."/>
            <person name="Pretorius Z.A."/>
            <person name="Steffenson B.J."/>
            <person name="Schwessinger B."/>
            <person name="Dodds P.N."/>
            <person name="Figueroa M."/>
        </authorList>
    </citation>
    <scope>NUCLEOTIDE SEQUENCE [LARGE SCALE GENOMIC DNA]</scope>
    <source>
        <strain evidence="2">21-0</strain>
    </source>
</reference>
<dbReference type="AlphaFoldDB" id="A0A5B0PKA4"/>
<evidence type="ECO:0000313" key="3">
    <source>
        <dbReference type="Proteomes" id="UP000324748"/>
    </source>
</evidence>
<feature type="compositionally biased region" description="Basic residues" evidence="1">
    <location>
        <begin position="43"/>
        <end position="54"/>
    </location>
</feature>
<evidence type="ECO:0000313" key="2">
    <source>
        <dbReference type="EMBL" id="KAA1101373.1"/>
    </source>
</evidence>
<name>A0A5B0PKA4_PUCGR</name>
<dbReference type="EMBL" id="VSWC01000053">
    <property type="protein sequence ID" value="KAA1101373.1"/>
    <property type="molecule type" value="Genomic_DNA"/>
</dbReference>
<protein>
    <submittedName>
        <fullName evidence="2">Uncharacterized protein</fullName>
    </submittedName>
</protein>